<protein>
    <recommendedName>
        <fullName evidence="2">RanBD1 domain-containing protein</fullName>
    </recommendedName>
</protein>
<dbReference type="SUPFAM" id="SSF50729">
    <property type="entry name" value="PH domain-like"/>
    <property type="match status" value="1"/>
</dbReference>
<dbReference type="GO" id="GO:0005737">
    <property type="term" value="C:cytoplasm"/>
    <property type="evidence" value="ECO:0007669"/>
    <property type="project" value="TreeGrafter"/>
</dbReference>
<dbReference type="GO" id="GO:0005643">
    <property type="term" value="C:nuclear pore"/>
    <property type="evidence" value="ECO:0007669"/>
    <property type="project" value="TreeGrafter"/>
</dbReference>
<feature type="region of interest" description="Disordered" evidence="1">
    <location>
        <begin position="59"/>
        <end position="129"/>
    </location>
</feature>
<name>A0AAD8EFS7_DIPPU</name>
<dbReference type="EMBL" id="JASPKZ010005296">
    <property type="protein sequence ID" value="KAJ9588910.1"/>
    <property type="molecule type" value="Genomic_DNA"/>
</dbReference>
<accession>A0AAD8EFS7</accession>
<dbReference type="AlphaFoldDB" id="A0AAD8EFS7"/>
<feature type="compositionally biased region" description="Basic and acidic residues" evidence="1">
    <location>
        <begin position="90"/>
        <end position="118"/>
    </location>
</feature>
<gene>
    <name evidence="3" type="ORF">L9F63_017788</name>
</gene>
<evidence type="ECO:0000256" key="1">
    <source>
        <dbReference type="SAM" id="MobiDB-lite"/>
    </source>
</evidence>
<sequence length="129" mass="14561">MELKPNCGSDRAWVYSVAADYADEEMRPELLAIKFATPENAKKWREKFEEAKMIVETQCELYSKNTSTNEDDEDDEDADESLESTNTQSDTDKVTSELEKLKVDNKETSNSEKSESKVESTSNGITASE</sequence>
<dbReference type="GO" id="GO:0005096">
    <property type="term" value="F:GTPase activator activity"/>
    <property type="evidence" value="ECO:0007669"/>
    <property type="project" value="TreeGrafter"/>
</dbReference>
<evidence type="ECO:0000313" key="4">
    <source>
        <dbReference type="Proteomes" id="UP001233999"/>
    </source>
</evidence>
<organism evidence="3 4">
    <name type="scientific">Diploptera punctata</name>
    <name type="common">Pacific beetle cockroach</name>
    <dbReference type="NCBI Taxonomy" id="6984"/>
    <lineage>
        <taxon>Eukaryota</taxon>
        <taxon>Metazoa</taxon>
        <taxon>Ecdysozoa</taxon>
        <taxon>Arthropoda</taxon>
        <taxon>Hexapoda</taxon>
        <taxon>Insecta</taxon>
        <taxon>Pterygota</taxon>
        <taxon>Neoptera</taxon>
        <taxon>Polyneoptera</taxon>
        <taxon>Dictyoptera</taxon>
        <taxon>Blattodea</taxon>
        <taxon>Blaberoidea</taxon>
        <taxon>Blaberidae</taxon>
        <taxon>Diplopterinae</taxon>
        <taxon>Diploptera</taxon>
    </lineage>
</organism>
<dbReference type="Gene3D" id="2.30.29.30">
    <property type="entry name" value="Pleckstrin-homology domain (PH domain)/Phosphotyrosine-binding domain (PTB)"/>
    <property type="match status" value="1"/>
</dbReference>
<proteinExistence type="predicted"/>
<dbReference type="Proteomes" id="UP001233999">
    <property type="component" value="Unassembled WGS sequence"/>
</dbReference>
<dbReference type="PANTHER" id="PTHR23138:SF94">
    <property type="entry name" value="RAN BINDING PROTEIN 1"/>
    <property type="match status" value="1"/>
</dbReference>
<dbReference type="InterPro" id="IPR000156">
    <property type="entry name" value="Ran_bind_dom"/>
</dbReference>
<dbReference type="InterPro" id="IPR045255">
    <property type="entry name" value="RanBP1-like"/>
</dbReference>
<reference evidence="3" key="1">
    <citation type="journal article" date="2023" name="IScience">
        <title>Live-bearing cockroach genome reveals convergent evolutionary mechanisms linked to viviparity in insects and beyond.</title>
        <authorList>
            <person name="Fouks B."/>
            <person name="Harrison M.C."/>
            <person name="Mikhailova A.A."/>
            <person name="Marchal E."/>
            <person name="English S."/>
            <person name="Carruthers M."/>
            <person name="Jennings E.C."/>
            <person name="Chiamaka E.L."/>
            <person name="Frigard R.A."/>
            <person name="Pippel M."/>
            <person name="Attardo G.M."/>
            <person name="Benoit J.B."/>
            <person name="Bornberg-Bauer E."/>
            <person name="Tobe S.S."/>
        </authorList>
    </citation>
    <scope>NUCLEOTIDE SEQUENCE</scope>
    <source>
        <strain evidence="3">Stay&amp;Tobe</strain>
    </source>
</reference>
<keyword evidence="4" id="KW-1185">Reference proteome</keyword>
<comment type="caution">
    <text evidence="3">The sequence shown here is derived from an EMBL/GenBank/DDBJ whole genome shotgun (WGS) entry which is preliminary data.</text>
</comment>
<reference evidence="3" key="2">
    <citation type="submission" date="2023-05" db="EMBL/GenBank/DDBJ databases">
        <authorList>
            <person name="Fouks B."/>
        </authorList>
    </citation>
    <scope>NUCLEOTIDE SEQUENCE</scope>
    <source>
        <strain evidence="3">Stay&amp;Tobe</strain>
        <tissue evidence="3">Testes</tissue>
    </source>
</reference>
<dbReference type="InterPro" id="IPR011993">
    <property type="entry name" value="PH-like_dom_sf"/>
</dbReference>
<dbReference type="PROSITE" id="PS50196">
    <property type="entry name" value="RANBD1"/>
    <property type="match status" value="1"/>
</dbReference>
<feature type="compositionally biased region" description="Acidic residues" evidence="1">
    <location>
        <begin position="69"/>
        <end position="82"/>
    </location>
</feature>
<dbReference type="Pfam" id="PF00638">
    <property type="entry name" value="Ran_BP1"/>
    <property type="match status" value="1"/>
</dbReference>
<dbReference type="PANTHER" id="PTHR23138">
    <property type="entry name" value="RAN BINDING PROTEIN"/>
    <property type="match status" value="1"/>
</dbReference>
<evidence type="ECO:0000259" key="2">
    <source>
        <dbReference type="PROSITE" id="PS50196"/>
    </source>
</evidence>
<evidence type="ECO:0000313" key="3">
    <source>
        <dbReference type="EMBL" id="KAJ9588910.1"/>
    </source>
</evidence>
<feature type="domain" description="RanBD1" evidence="2">
    <location>
        <begin position="1"/>
        <end position="57"/>
    </location>
</feature>